<gene>
    <name evidence="4" type="ORF">HYALB_00003038</name>
</gene>
<organism evidence="4 5">
    <name type="scientific">Hymenoscyphus albidus</name>
    <dbReference type="NCBI Taxonomy" id="595503"/>
    <lineage>
        <taxon>Eukaryota</taxon>
        <taxon>Fungi</taxon>
        <taxon>Dikarya</taxon>
        <taxon>Ascomycota</taxon>
        <taxon>Pezizomycotina</taxon>
        <taxon>Leotiomycetes</taxon>
        <taxon>Helotiales</taxon>
        <taxon>Helotiaceae</taxon>
        <taxon>Hymenoscyphus</taxon>
    </lineage>
</organism>
<keyword evidence="5" id="KW-1185">Reference proteome</keyword>
<dbReference type="SMART" id="SM00355">
    <property type="entry name" value="ZnF_C2H2"/>
    <property type="match status" value="2"/>
</dbReference>
<feature type="region of interest" description="Disordered" evidence="2">
    <location>
        <begin position="57"/>
        <end position="108"/>
    </location>
</feature>
<sequence length="483" mass="55628">MAGRNETRMSFSMRDDDREYSSFEDIYSDHSAPHNHDSSILTDADFDLDGFLYYNQDHQPSNVNQSSSELGSSRSATLESPLPVSQQGRILQSRQSQPNSSTKSSFPQNEILEDMEIDDGQQHSEQKRSENGGGGDILEALSSVQQAPESTRNKDTLASIGIPTGDTATYSLNRHEPRPYKRSRTENEDKHIEGRQDYLRMVLEGYHRHFSIDPSPGQKKHLASTFELTIEAVDKWFWDQRASKNAPTITPAIVVHGNTHHSADSSREQSYKQELDIFTQKGQLTPSETTTFGSNHPFSCTYTNCQQSFKSPSDWKVHEELVHWLQKRYLCLFCAILPANDQSRFSCKSCTDASPMLDDCMTHVMQCERARRQQTWKRYHDFNRHLSNHSHEDQNMQFQIELVKRNKDWHYPVESNWPRICTYPNCSQEFRSWSERQEHYPSCHFKNKKSVSSRKSGTSSSKINMPSTSSAYPRWSQEPQDTG</sequence>
<dbReference type="SUPFAM" id="SSF57667">
    <property type="entry name" value="beta-beta-alpha zinc fingers"/>
    <property type="match status" value="1"/>
</dbReference>
<dbReference type="OrthoDB" id="5399138at2759"/>
<dbReference type="AlphaFoldDB" id="A0A9N9QBG5"/>
<feature type="domain" description="C2H2-type" evidence="3">
    <location>
        <begin position="298"/>
        <end position="328"/>
    </location>
</feature>
<feature type="compositionally biased region" description="Polar residues" evidence="2">
    <location>
        <begin position="463"/>
        <end position="483"/>
    </location>
</feature>
<feature type="region of interest" description="Disordered" evidence="2">
    <location>
        <begin position="144"/>
        <end position="190"/>
    </location>
</feature>
<evidence type="ECO:0000313" key="5">
    <source>
        <dbReference type="Proteomes" id="UP000701801"/>
    </source>
</evidence>
<keyword evidence="1" id="KW-0863">Zinc-finger</keyword>
<evidence type="ECO:0000259" key="3">
    <source>
        <dbReference type="PROSITE" id="PS50157"/>
    </source>
</evidence>
<dbReference type="InterPro" id="IPR013087">
    <property type="entry name" value="Znf_C2H2_type"/>
</dbReference>
<evidence type="ECO:0000256" key="1">
    <source>
        <dbReference type="PROSITE-ProRule" id="PRU00042"/>
    </source>
</evidence>
<dbReference type="InterPro" id="IPR036236">
    <property type="entry name" value="Znf_C2H2_sf"/>
</dbReference>
<comment type="caution">
    <text evidence="4">The sequence shown here is derived from an EMBL/GenBank/DDBJ whole genome shotgun (WGS) entry which is preliminary data.</text>
</comment>
<dbReference type="Proteomes" id="UP000701801">
    <property type="component" value="Unassembled WGS sequence"/>
</dbReference>
<name>A0A9N9QBG5_9HELO</name>
<feature type="compositionally biased region" description="Basic and acidic residues" evidence="2">
    <location>
        <begin position="173"/>
        <end position="190"/>
    </location>
</feature>
<feature type="compositionally biased region" description="Low complexity" evidence="2">
    <location>
        <begin position="453"/>
        <end position="462"/>
    </location>
</feature>
<accession>A0A9N9QBG5</accession>
<proteinExistence type="predicted"/>
<reference evidence="4" key="1">
    <citation type="submission" date="2021-07" db="EMBL/GenBank/DDBJ databases">
        <authorList>
            <person name="Durling M."/>
        </authorList>
    </citation>
    <scope>NUCLEOTIDE SEQUENCE</scope>
</reference>
<dbReference type="PROSITE" id="PS50157">
    <property type="entry name" value="ZINC_FINGER_C2H2_2"/>
    <property type="match status" value="1"/>
</dbReference>
<dbReference type="GO" id="GO:0008270">
    <property type="term" value="F:zinc ion binding"/>
    <property type="evidence" value="ECO:0007669"/>
    <property type="project" value="UniProtKB-KW"/>
</dbReference>
<evidence type="ECO:0000256" key="2">
    <source>
        <dbReference type="SAM" id="MobiDB-lite"/>
    </source>
</evidence>
<keyword evidence="1" id="KW-0862">Zinc</keyword>
<dbReference type="PROSITE" id="PS00028">
    <property type="entry name" value="ZINC_FINGER_C2H2_1"/>
    <property type="match status" value="2"/>
</dbReference>
<protein>
    <recommendedName>
        <fullName evidence="3">C2H2-type domain-containing protein</fullName>
    </recommendedName>
</protein>
<evidence type="ECO:0000313" key="4">
    <source>
        <dbReference type="EMBL" id="CAG8981467.1"/>
    </source>
</evidence>
<dbReference type="EMBL" id="CAJVRM010000485">
    <property type="protein sequence ID" value="CAG8981467.1"/>
    <property type="molecule type" value="Genomic_DNA"/>
</dbReference>
<keyword evidence="1" id="KW-0479">Metal-binding</keyword>
<feature type="region of interest" description="Disordered" evidence="2">
    <location>
        <begin position="444"/>
        <end position="483"/>
    </location>
</feature>